<dbReference type="InterPro" id="IPR036690">
    <property type="entry name" value="Fdx_antiC-bd_sf"/>
</dbReference>
<evidence type="ECO:0000259" key="19">
    <source>
        <dbReference type="PROSITE" id="PS51483"/>
    </source>
</evidence>
<evidence type="ECO:0000256" key="10">
    <source>
        <dbReference type="ARBA" id="ARBA00022842"/>
    </source>
</evidence>
<dbReference type="SUPFAM" id="SSF56037">
    <property type="entry name" value="PheT/TilS domain"/>
    <property type="match status" value="1"/>
</dbReference>
<keyword evidence="9 15" id="KW-0067">ATP-binding</keyword>
<comment type="subcellular location">
    <subcellularLocation>
        <location evidence="1 15">Cytoplasm</location>
    </subcellularLocation>
</comment>
<dbReference type="Pfam" id="PF17759">
    <property type="entry name" value="tRNA_synthFbeta"/>
    <property type="match status" value="1"/>
</dbReference>
<dbReference type="InterPro" id="IPR005121">
    <property type="entry name" value="Fdx_antiC-bd"/>
</dbReference>
<feature type="binding site" evidence="15">
    <location>
        <position position="461"/>
    </location>
    <ligand>
        <name>Mg(2+)</name>
        <dbReference type="ChEBI" id="CHEBI:18420"/>
        <note>shared with alpha subunit</note>
    </ligand>
</feature>
<evidence type="ECO:0000256" key="1">
    <source>
        <dbReference type="ARBA" id="ARBA00004496"/>
    </source>
</evidence>
<dbReference type="PROSITE" id="PS51483">
    <property type="entry name" value="B5"/>
    <property type="match status" value="1"/>
</dbReference>
<evidence type="ECO:0000313" key="21">
    <source>
        <dbReference type="Proteomes" id="UP001595528"/>
    </source>
</evidence>
<dbReference type="Proteomes" id="UP001595528">
    <property type="component" value="Unassembled WGS sequence"/>
</dbReference>
<keyword evidence="7 15" id="KW-0479">Metal-binding</keyword>
<keyword evidence="12 15" id="KW-0648">Protein biosynthesis</keyword>
<evidence type="ECO:0000256" key="3">
    <source>
        <dbReference type="ARBA" id="ARBA00011209"/>
    </source>
</evidence>
<dbReference type="InterPro" id="IPR033714">
    <property type="entry name" value="tRNA_bind_bactPheRS"/>
</dbReference>
<evidence type="ECO:0000256" key="8">
    <source>
        <dbReference type="ARBA" id="ARBA00022741"/>
    </source>
</evidence>
<dbReference type="Pfam" id="PF03483">
    <property type="entry name" value="B3_4"/>
    <property type="match status" value="1"/>
</dbReference>
<dbReference type="InterPro" id="IPR045060">
    <property type="entry name" value="Phe-tRNA-ligase_IIc_bsu"/>
</dbReference>
<dbReference type="InterPro" id="IPR005146">
    <property type="entry name" value="B3/B4_tRNA-bd"/>
</dbReference>
<dbReference type="NCBIfam" id="NF045760">
    <property type="entry name" value="YtpR"/>
    <property type="match status" value="1"/>
</dbReference>
<dbReference type="InterPro" id="IPR009061">
    <property type="entry name" value="DNA-bd_dom_put_sf"/>
</dbReference>
<dbReference type="EC" id="6.1.1.20" evidence="15"/>
<dbReference type="Pfam" id="PF01588">
    <property type="entry name" value="tRNA_bind"/>
    <property type="match status" value="1"/>
</dbReference>
<evidence type="ECO:0000256" key="14">
    <source>
        <dbReference type="ARBA" id="ARBA00049255"/>
    </source>
</evidence>
<feature type="domain" description="TRNA-binding" evidence="17">
    <location>
        <begin position="39"/>
        <end position="153"/>
    </location>
</feature>
<dbReference type="NCBIfam" id="TIGR00472">
    <property type="entry name" value="pheT_bact"/>
    <property type="match status" value="1"/>
</dbReference>
<dbReference type="SMART" id="SM00873">
    <property type="entry name" value="B3_4"/>
    <property type="match status" value="1"/>
</dbReference>
<dbReference type="InterPro" id="IPR004532">
    <property type="entry name" value="Phe-tRNA-ligase_IIc_bsu_bact"/>
</dbReference>
<evidence type="ECO:0000259" key="18">
    <source>
        <dbReference type="PROSITE" id="PS51447"/>
    </source>
</evidence>
<dbReference type="EMBL" id="JBHRTR010000046">
    <property type="protein sequence ID" value="MFC3230451.1"/>
    <property type="molecule type" value="Genomic_DNA"/>
</dbReference>
<dbReference type="SUPFAM" id="SSF50249">
    <property type="entry name" value="Nucleic acid-binding proteins"/>
    <property type="match status" value="1"/>
</dbReference>
<dbReference type="PANTHER" id="PTHR10947:SF0">
    <property type="entry name" value="PHENYLALANINE--TRNA LIGASE BETA SUBUNIT"/>
    <property type="match status" value="1"/>
</dbReference>
<keyword evidence="5 16" id="KW-0820">tRNA-binding</keyword>
<evidence type="ECO:0000256" key="4">
    <source>
        <dbReference type="ARBA" id="ARBA00022490"/>
    </source>
</evidence>
<feature type="binding site" evidence="15">
    <location>
        <position position="470"/>
    </location>
    <ligand>
        <name>Mg(2+)</name>
        <dbReference type="ChEBI" id="CHEBI:18420"/>
        <note>shared with alpha subunit</note>
    </ligand>
</feature>
<dbReference type="PANTHER" id="PTHR10947">
    <property type="entry name" value="PHENYLALANYL-TRNA SYNTHETASE BETA CHAIN AND LEUCINE-RICH REPEAT-CONTAINING PROTEIN 47"/>
    <property type="match status" value="1"/>
</dbReference>
<name>A0ABV7L7R6_9PROT</name>
<feature type="binding site" evidence="15">
    <location>
        <position position="471"/>
    </location>
    <ligand>
        <name>Mg(2+)</name>
        <dbReference type="ChEBI" id="CHEBI:18420"/>
        <note>shared with alpha subunit</note>
    </ligand>
</feature>
<dbReference type="HAMAP" id="MF_00283">
    <property type="entry name" value="Phe_tRNA_synth_beta1"/>
    <property type="match status" value="1"/>
</dbReference>
<evidence type="ECO:0000259" key="17">
    <source>
        <dbReference type="PROSITE" id="PS50886"/>
    </source>
</evidence>
<dbReference type="PROSITE" id="PS50886">
    <property type="entry name" value="TRBD"/>
    <property type="match status" value="1"/>
</dbReference>
<evidence type="ECO:0000256" key="7">
    <source>
        <dbReference type="ARBA" id="ARBA00022723"/>
    </source>
</evidence>
<keyword evidence="4 15" id="KW-0963">Cytoplasm</keyword>
<dbReference type="Gene3D" id="3.30.930.10">
    <property type="entry name" value="Bira Bifunctional Protein, Domain 2"/>
    <property type="match status" value="1"/>
</dbReference>
<comment type="catalytic activity">
    <reaction evidence="14 15">
        <text>tRNA(Phe) + L-phenylalanine + ATP = L-phenylalanyl-tRNA(Phe) + AMP + diphosphate + H(+)</text>
        <dbReference type="Rhea" id="RHEA:19413"/>
        <dbReference type="Rhea" id="RHEA-COMP:9668"/>
        <dbReference type="Rhea" id="RHEA-COMP:9699"/>
        <dbReference type="ChEBI" id="CHEBI:15378"/>
        <dbReference type="ChEBI" id="CHEBI:30616"/>
        <dbReference type="ChEBI" id="CHEBI:33019"/>
        <dbReference type="ChEBI" id="CHEBI:58095"/>
        <dbReference type="ChEBI" id="CHEBI:78442"/>
        <dbReference type="ChEBI" id="CHEBI:78531"/>
        <dbReference type="ChEBI" id="CHEBI:456215"/>
        <dbReference type="EC" id="6.1.1.20"/>
    </reaction>
</comment>
<evidence type="ECO:0000256" key="11">
    <source>
        <dbReference type="ARBA" id="ARBA00022884"/>
    </source>
</evidence>
<dbReference type="SMART" id="SM00896">
    <property type="entry name" value="FDX-ACB"/>
    <property type="match status" value="1"/>
</dbReference>
<feature type="binding site" evidence="15">
    <location>
        <position position="467"/>
    </location>
    <ligand>
        <name>Mg(2+)</name>
        <dbReference type="ChEBI" id="CHEBI:18420"/>
        <note>shared with alpha subunit</note>
    </ligand>
</feature>
<sequence length="807" mass="84605">MKFTLKWLKEHLDTEAGLAEVTARLTAIGLEVEGVEDRGADLAPFIVGDVVSAAPHPDADKLQVCMVQAGPGVNDGQPVQVICGAPNARAGMKGVFAAAGTTVPGTGMLLKKAKIRGVESNGMLCSMREMGLSDEHEGIIELPAGAPVGAPFAAVMGLDDPVIEIAVTPNRGDCLGVRGIARDLAAAGLGTLKPLDTSPVPGAFASPIGIHLRPHGEDGPAPCPLFVGRLIRGVKNGDSPAWLQDRLRAIGLRPISVLVDITNWATFALGRPLHVFDADTIAGDLWVGLSEGGESLLALDERTYDLPPGICVIGDDDGVLSLGGIMGGESSGCTPDTVNVLVEAALFDPLRTAASGRQLGILSDARYRFERGLDPEFTIPGMEAATRLILELCGGEPSELVVSGAVPDTSRSFILRPGRLHAFGGLDLPEADAVRYLERLGFEVRQEAGGLQVSVPSWRPDIGGENDLIEEVLRLHGYDRIPAVSLPPASAVPVPSLTLAQRRRRDVRRALAGRGYCDTVGFSFIARDHAMLFGGGQDEMVLANPMSPSLDTMRPSLLPSLLAAAQRNADRGHADTMLMEVAPQYFSDAVDGQTIVASGLRHGAGGPRHWQGRAPAPDVFAAKADAIAALEAAGAPAASLQVWTEAPDWFHPGRSGTLRLGPKLVLAEFGEIHPRILQALDLPGPAVGFTVYLERVPAPKGAKTKSRGPLQASDLQAVHRDFAFLVAEDVAAQDLVRAAAGADKVLIDQVSLFDLYAGKGIPEGQKSLAIEVRLQPQSATLTEAEIAAVSEKVVAAVAKATGGTLRG</sequence>
<dbReference type="SUPFAM" id="SSF55681">
    <property type="entry name" value="Class II aaRS and biotin synthetases"/>
    <property type="match status" value="1"/>
</dbReference>
<keyword evidence="6 15" id="KW-0436">Ligase</keyword>
<evidence type="ECO:0000256" key="6">
    <source>
        <dbReference type="ARBA" id="ARBA00022598"/>
    </source>
</evidence>
<keyword evidence="21" id="KW-1185">Reference proteome</keyword>
<dbReference type="SUPFAM" id="SSF54991">
    <property type="entry name" value="Anticodon-binding domain of PheRS"/>
    <property type="match status" value="1"/>
</dbReference>
<reference evidence="21" key="1">
    <citation type="journal article" date="2019" name="Int. J. Syst. Evol. Microbiol.">
        <title>The Global Catalogue of Microorganisms (GCM) 10K type strain sequencing project: providing services to taxonomists for standard genome sequencing and annotation.</title>
        <authorList>
            <consortium name="The Broad Institute Genomics Platform"/>
            <consortium name="The Broad Institute Genome Sequencing Center for Infectious Disease"/>
            <person name="Wu L."/>
            <person name="Ma J."/>
        </authorList>
    </citation>
    <scope>NUCLEOTIDE SEQUENCE [LARGE SCALE GENOMIC DNA]</scope>
    <source>
        <strain evidence="21">KCTC 42964</strain>
    </source>
</reference>
<comment type="caution">
    <text evidence="20">The sequence shown here is derived from an EMBL/GenBank/DDBJ whole genome shotgun (WGS) entry which is preliminary data.</text>
</comment>
<dbReference type="InterPro" id="IPR005147">
    <property type="entry name" value="tRNA_synthase_B5-dom"/>
</dbReference>
<proteinExistence type="inferred from homology"/>
<comment type="similarity">
    <text evidence="2 15">Belongs to the phenylalanyl-tRNA synthetase beta subunit family. Type 1 subfamily.</text>
</comment>
<dbReference type="Gene3D" id="2.40.50.140">
    <property type="entry name" value="Nucleic acid-binding proteins"/>
    <property type="match status" value="1"/>
</dbReference>
<organism evidence="20 21">
    <name type="scientific">Marinibaculum pumilum</name>
    <dbReference type="NCBI Taxonomy" id="1766165"/>
    <lineage>
        <taxon>Bacteria</taxon>
        <taxon>Pseudomonadati</taxon>
        <taxon>Pseudomonadota</taxon>
        <taxon>Alphaproteobacteria</taxon>
        <taxon>Rhodospirillales</taxon>
        <taxon>Rhodospirillaceae</taxon>
        <taxon>Marinibaculum</taxon>
    </lineage>
</organism>
<dbReference type="Pfam" id="PF03484">
    <property type="entry name" value="B5"/>
    <property type="match status" value="1"/>
</dbReference>
<dbReference type="InterPro" id="IPR041616">
    <property type="entry name" value="PheRS_beta_core"/>
</dbReference>
<dbReference type="RefSeq" id="WP_379905630.1">
    <property type="nucleotide sequence ID" value="NZ_JBHRTR010000046.1"/>
</dbReference>
<dbReference type="Gene3D" id="3.30.70.380">
    <property type="entry name" value="Ferrodoxin-fold anticodon-binding domain"/>
    <property type="match status" value="1"/>
</dbReference>
<evidence type="ECO:0000256" key="15">
    <source>
        <dbReference type="HAMAP-Rule" id="MF_00283"/>
    </source>
</evidence>
<evidence type="ECO:0000256" key="12">
    <source>
        <dbReference type="ARBA" id="ARBA00022917"/>
    </source>
</evidence>
<feature type="domain" description="FDX-ACB" evidence="18">
    <location>
        <begin position="713"/>
        <end position="806"/>
    </location>
</feature>
<dbReference type="CDD" id="cd02796">
    <property type="entry name" value="tRNA_bind_bactPheRS"/>
    <property type="match status" value="1"/>
</dbReference>
<evidence type="ECO:0000256" key="13">
    <source>
        <dbReference type="ARBA" id="ARBA00023146"/>
    </source>
</evidence>
<dbReference type="InterPro" id="IPR020825">
    <property type="entry name" value="Phe-tRNA_synthase-like_B3/B4"/>
</dbReference>
<dbReference type="SUPFAM" id="SSF46955">
    <property type="entry name" value="Putative DNA-binding domain"/>
    <property type="match status" value="1"/>
</dbReference>
<feature type="domain" description="B5" evidence="19">
    <location>
        <begin position="408"/>
        <end position="483"/>
    </location>
</feature>
<comment type="subunit">
    <text evidence="3 15">Tetramer of two alpha and two beta subunits.</text>
</comment>
<gene>
    <name evidence="15 20" type="primary">pheT</name>
    <name evidence="20" type="ORF">ACFOGJ_24600</name>
</gene>
<evidence type="ECO:0000256" key="16">
    <source>
        <dbReference type="PROSITE-ProRule" id="PRU00209"/>
    </source>
</evidence>
<keyword evidence="10 15" id="KW-0460">Magnesium</keyword>
<evidence type="ECO:0000256" key="9">
    <source>
        <dbReference type="ARBA" id="ARBA00022840"/>
    </source>
</evidence>
<evidence type="ECO:0000313" key="20">
    <source>
        <dbReference type="EMBL" id="MFC3230451.1"/>
    </source>
</evidence>
<dbReference type="Gene3D" id="3.50.40.10">
    <property type="entry name" value="Phenylalanyl-trna Synthetase, Chain B, domain 3"/>
    <property type="match status" value="1"/>
</dbReference>
<evidence type="ECO:0000256" key="5">
    <source>
        <dbReference type="ARBA" id="ARBA00022555"/>
    </source>
</evidence>
<dbReference type="InterPro" id="IPR045864">
    <property type="entry name" value="aa-tRNA-synth_II/BPL/LPL"/>
</dbReference>
<accession>A0ABV7L7R6</accession>
<comment type="cofactor">
    <cofactor evidence="15">
        <name>Mg(2+)</name>
        <dbReference type="ChEBI" id="CHEBI:18420"/>
    </cofactor>
    <text evidence="15">Binds 2 magnesium ions per tetramer.</text>
</comment>
<keyword evidence="13 15" id="KW-0030">Aminoacyl-tRNA synthetase</keyword>
<dbReference type="InterPro" id="IPR002547">
    <property type="entry name" value="tRNA-bd_dom"/>
</dbReference>
<dbReference type="PROSITE" id="PS51447">
    <property type="entry name" value="FDX_ACB"/>
    <property type="match status" value="1"/>
</dbReference>
<dbReference type="Gene3D" id="3.30.56.10">
    <property type="match status" value="2"/>
</dbReference>
<dbReference type="Pfam" id="PF03147">
    <property type="entry name" value="FDX-ACB"/>
    <property type="match status" value="1"/>
</dbReference>
<evidence type="ECO:0000256" key="2">
    <source>
        <dbReference type="ARBA" id="ARBA00008653"/>
    </source>
</evidence>
<keyword evidence="11 16" id="KW-0694">RNA-binding</keyword>
<dbReference type="GO" id="GO:0004826">
    <property type="term" value="F:phenylalanine-tRNA ligase activity"/>
    <property type="evidence" value="ECO:0007669"/>
    <property type="project" value="UniProtKB-EC"/>
</dbReference>
<keyword evidence="8 15" id="KW-0547">Nucleotide-binding</keyword>
<dbReference type="InterPro" id="IPR012340">
    <property type="entry name" value="NA-bd_OB-fold"/>
</dbReference>
<dbReference type="SMART" id="SM00874">
    <property type="entry name" value="B5"/>
    <property type="match status" value="1"/>
</dbReference>
<protein>
    <recommendedName>
        <fullName evidence="15">Phenylalanine--tRNA ligase beta subunit</fullName>
        <ecNumber evidence="15">6.1.1.20</ecNumber>
    </recommendedName>
    <alternativeName>
        <fullName evidence="15">Phenylalanyl-tRNA synthetase beta subunit</fullName>
        <shortName evidence="15">PheRS</shortName>
    </alternativeName>
</protein>